<dbReference type="Gene3D" id="3.90.120.30">
    <property type="match status" value="1"/>
</dbReference>
<dbReference type="InterPro" id="IPR001525">
    <property type="entry name" value="C5_MeTfrase"/>
</dbReference>
<dbReference type="InterPro" id="IPR050750">
    <property type="entry name" value="C5-MTase"/>
</dbReference>
<evidence type="ECO:0000256" key="8">
    <source>
        <dbReference type="RuleBase" id="RU000417"/>
    </source>
</evidence>
<dbReference type="GO" id="GO:0003886">
    <property type="term" value="F:DNA (cytosine-5-)-methyltransferase activity"/>
    <property type="evidence" value="ECO:0007669"/>
    <property type="project" value="UniProtKB-EC"/>
</dbReference>
<dbReference type="PANTHER" id="PTHR46098:SF1">
    <property type="entry name" value="TRNA (CYTOSINE(38)-C(5))-METHYLTRANSFERASE"/>
    <property type="match status" value="1"/>
</dbReference>
<comment type="catalytic activity">
    <reaction evidence="5 8">
        <text>a 2'-deoxycytidine in DNA + S-adenosyl-L-methionine = a 5-methyl-2'-deoxycytidine in DNA + S-adenosyl-L-homocysteine + H(+)</text>
        <dbReference type="Rhea" id="RHEA:13681"/>
        <dbReference type="Rhea" id="RHEA-COMP:11369"/>
        <dbReference type="Rhea" id="RHEA-COMP:11370"/>
        <dbReference type="ChEBI" id="CHEBI:15378"/>
        <dbReference type="ChEBI" id="CHEBI:57856"/>
        <dbReference type="ChEBI" id="CHEBI:59789"/>
        <dbReference type="ChEBI" id="CHEBI:85452"/>
        <dbReference type="ChEBI" id="CHEBI:85454"/>
        <dbReference type="EC" id="2.1.1.37"/>
    </reaction>
</comment>
<feature type="active site" evidence="6">
    <location>
        <position position="143"/>
    </location>
</feature>
<dbReference type="CDD" id="cd00315">
    <property type="entry name" value="Cyt_C5_DNA_methylase"/>
    <property type="match status" value="1"/>
</dbReference>
<dbReference type="InterPro" id="IPR018117">
    <property type="entry name" value="C5_DNA_meth_AS"/>
</dbReference>
<evidence type="ECO:0000256" key="4">
    <source>
        <dbReference type="ARBA" id="ARBA00022747"/>
    </source>
</evidence>
<dbReference type="PANTHER" id="PTHR46098">
    <property type="entry name" value="TRNA (CYTOSINE(38)-C(5))-METHYLTRANSFERASE"/>
    <property type="match status" value="1"/>
</dbReference>
<evidence type="ECO:0000256" key="7">
    <source>
        <dbReference type="RuleBase" id="RU000416"/>
    </source>
</evidence>
<dbReference type="Proteomes" id="UP001139089">
    <property type="component" value="Unassembled WGS sequence"/>
</dbReference>
<dbReference type="AlphaFoldDB" id="A0A9X1T9G1"/>
<dbReference type="GO" id="GO:0003677">
    <property type="term" value="F:DNA binding"/>
    <property type="evidence" value="ECO:0007669"/>
    <property type="project" value="InterPro"/>
</dbReference>
<evidence type="ECO:0000313" key="11">
    <source>
        <dbReference type="Proteomes" id="UP001139089"/>
    </source>
</evidence>
<keyword evidence="11" id="KW-1185">Reference proteome</keyword>
<dbReference type="InterPro" id="IPR001387">
    <property type="entry name" value="Cro/C1-type_HTH"/>
</dbReference>
<feature type="domain" description="HTH cro/C1-type" evidence="9">
    <location>
        <begin position="8"/>
        <end position="41"/>
    </location>
</feature>
<dbReference type="EC" id="2.1.1.37" evidence="8"/>
<dbReference type="InterPro" id="IPR029063">
    <property type="entry name" value="SAM-dependent_MTases_sf"/>
</dbReference>
<sequence length="419" mass="46754">MHKTEFTELREQAGLTLEEAALVLEVSDRTAYRYESGASNPPRLAISTLRAAAGQRSHQPGQRKFRFIDLFAGIGGLRLGFEPIGGECVFTSEWDKYSQMTYRKNFPEAPGHVFAGDIREFTTSPEALQRIPSHDVLLAGFPCQPFSIAGVSKKNSLGRQHGFLDETQGTLFFDVAKILEHHRPAAFLLENVKNLHRHDSGRTFATIMNVLEKDLGYHVQARIVSSEPWVPQKRERIFIVGFRDPTAFSFETFQVPALPGPKLGSILLPPDEVGPKYTLTAHLWQYLQNYKAKHAAAGNGFGFGMFGPADVARTLSARYYKDGSEILIDQGPGRVPRRLTPTECARLMGFERDGRRWETVVSDTQAYKQFGNAVVVPAVEAVAHHMEPHLLEALGHGSRVVRPFQQPDVEIYKKVAVNG</sequence>
<dbReference type="GO" id="GO:0009307">
    <property type="term" value="P:DNA restriction-modification system"/>
    <property type="evidence" value="ECO:0007669"/>
    <property type="project" value="UniProtKB-KW"/>
</dbReference>
<keyword evidence="1 6" id="KW-0489">Methyltransferase</keyword>
<dbReference type="Gene3D" id="1.10.260.40">
    <property type="entry name" value="lambda repressor-like DNA-binding domains"/>
    <property type="match status" value="1"/>
</dbReference>
<dbReference type="PROSITE" id="PS50943">
    <property type="entry name" value="HTH_CROC1"/>
    <property type="match status" value="1"/>
</dbReference>
<accession>A0A9X1T9G1</accession>
<evidence type="ECO:0000313" key="10">
    <source>
        <dbReference type="EMBL" id="MCD7111838.1"/>
    </source>
</evidence>
<evidence type="ECO:0000256" key="6">
    <source>
        <dbReference type="PROSITE-ProRule" id="PRU01016"/>
    </source>
</evidence>
<evidence type="ECO:0000256" key="5">
    <source>
        <dbReference type="ARBA" id="ARBA00047422"/>
    </source>
</evidence>
<keyword evidence="3 6" id="KW-0949">S-adenosyl-L-methionine</keyword>
<keyword evidence="2 6" id="KW-0808">Transferase</keyword>
<dbReference type="Gene3D" id="3.40.50.150">
    <property type="entry name" value="Vaccinia Virus protein VP39"/>
    <property type="match status" value="1"/>
</dbReference>
<proteinExistence type="inferred from homology"/>
<organism evidence="10 11">
    <name type="scientific">Rhizobium quercicola</name>
    <dbReference type="NCBI Taxonomy" id="2901226"/>
    <lineage>
        <taxon>Bacteria</taxon>
        <taxon>Pseudomonadati</taxon>
        <taxon>Pseudomonadota</taxon>
        <taxon>Alphaproteobacteria</taxon>
        <taxon>Hyphomicrobiales</taxon>
        <taxon>Rhizobiaceae</taxon>
        <taxon>Rhizobium/Agrobacterium group</taxon>
        <taxon>Rhizobium</taxon>
    </lineage>
</organism>
<dbReference type="NCBIfam" id="TIGR00675">
    <property type="entry name" value="dcm"/>
    <property type="match status" value="1"/>
</dbReference>
<protein>
    <recommendedName>
        <fullName evidence="8">Cytosine-specific methyltransferase</fullName>
        <ecNumber evidence="8">2.1.1.37</ecNumber>
    </recommendedName>
</protein>
<comment type="caution">
    <text evidence="10">The sequence shown here is derived from an EMBL/GenBank/DDBJ whole genome shotgun (WGS) entry which is preliminary data.</text>
</comment>
<reference evidence="10" key="1">
    <citation type="submission" date="2021-12" db="EMBL/GenBank/DDBJ databases">
        <authorList>
            <person name="Li Y."/>
        </authorList>
    </citation>
    <scope>NUCLEOTIDE SEQUENCE</scope>
    <source>
        <strain evidence="10">DKSPLA3</strain>
    </source>
</reference>
<name>A0A9X1T9G1_9HYPH</name>
<evidence type="ECO:0000256" key="1">
    <source>
        <dbReference type="ARBA" id="ARBA00022603"/>
    </source>
</evidence>
<dbReference type="Pfam" id="PF13560">
    <property type="entry name" value="HTH_31"/>
    <property type="match status" value="1"/>
</dbReference>
<dbReference type="InterPro" id="IPR010982">
    <property type="entry name" value="Lambda_DNA-bd_dom_sf"/>
</dbReference>
<dbReference type="SUPFAM" id="SSF47413">
    <property type="entry name" value="lambda repressor-like DNA-binding domains"/>
    <property type="match status" value="1"/>
</dbReference>
<dbReference type="Pfam" id="PF00145">
    <property type="entry name" value="DNA_methylase"/>
    <property type="match status" value="1"/>
</dbReference>
<dbReference type="EMBL" id="JAJOZR010000022">
    <property type="protein sequence ID" value="MCD7111838.1"/>
    <property type="molecule type" value="Genomic_DNA"/>
</dbReference>
<dbReference type="SUPFAM" id="SSF53335">
    <property type="entry name" value="S-adenosyl-L-methionine-dependent methyltransferases"/>
    <property type="match status" value="1"/>
</dbReference>
<evidence type="ECO:0000256" key="3">
    <source>
        <dbReference type="ARBA" id="ARBA00022691"/>
    </source>
</evidence>
<dbReference type="GO" id="GO:0032259">
    <property type="term" value="P:methylation"/>
    <property type="evidence" value="ECO:0007669"/>
    <property type="project" value="UniProtKB-KW"/>
</dbReference>
<dbReference type="PRINTS" id="PR00105">
    <property type="entry name" value="C5METTRFRASE"/>
</dbReference>
<dbReference type="CDD" id="cd00093">
    <property type="entry name" value="HTH_XRE"/>
    <property type="match status" value="1"/>
</dbReference>
<dbReference type="PROSITE" id="PS51679">
    <property type="entry name" value="SAM_MT_C5"/>
    <property type="match status" value="1"/>
</dbReference>
<keyword evidence="4" id="KW-0680">Restriction system</keyword>
<gene>
    <name evidence="10" type="primary">dcm</name>
    <name evidence="10" type="ORF">LRX75_22685</name>
</gene>
<evidence type="ECO:0000256" key="2">
    <source>
        <dbReference type="ARBA" id="ARBA00022679"/>
    </source>
</evidence>
<comment type="similarity">
    <text evidence="6 7">Belongs to the class I-like SAM-binding methyltransferase superfamily. C5-methyltransferase family.</text>
</comment>
<evidence type="ECO:0000259" key="9">
    <source>
        <dbReference type="PROSITE" id="PS50943"/>
    </source>
</evidence>
<dbReference type="RefSeq" id="WP_231816857.1">
    <property type="nucleotide sequence ID" value="NZ_JAJOZR010000022.1"/>
</dbReference>
<dbReference type="PROSITE" id="PS00094">
    <property type="entry name" value="C5_MTASE_1"/>
    <property type="match status" value="1"/>
</dbReference>